<comment type="caution">
    <text evidence="2">The sequence shown here is derived from an EMBL/GenBank/DDBJ whole genome shotgun (WGS) entry which is preliminary data.</text>
</comment>
<reference evidence="2 3" key="1">
    <citation type="journal article" date="2023" name="G3 (Bethesda)">
        <title>A haplotype-resolved chromosome-scale genome for Quercus rubra L. provides insights into the genetics of adaptive traits for red oak species.</title>
        <authorList>
            <person name="Kapoor B."/>
            <person name="Jenkins J."/>
            <person name="Schmutz J."/>
            <person name="Zhebentyayeva T."/>
            <person name="Kuelheim C."/>
            <person name="Coggeshall M."/>
            <person name="Heim C."/>
            <person name="Lasky J.R."/>
            <person name="Leites L."/>
            <person name="Islam-Faridi N."/>
            <person name="Romero-Severson J."/>
            <person name="DeLeo V.L."/>
            <person name="Lucas S.M."/>
            <person name="Lazic D."/>
            <person name="Gailing O."/>
            <person name="Carlson J."/>
            <person name="Staton M."/>
        </authorList>
    </citation>
    <scope>NUCLEOTIDE SEQUENCE [LARGE SCALE GENOMIC DNA]</scope>
    <source>
        <strain evidence="2">Pseudo-F2</strain>
    </source>
</reference>
<feature type="signal peptide" evidence="1">
    <location>
        <begin position="1"/>
        <end position="16"/>
    </location>
</feature>
<sequence>MCISVFVWSWWECIQGQSLGLCSLKKDGIKNIESFVKLSVDNNFLIQVKAIKLDTLAEPHYKFNIVAIHDPPQENP</sequence>
<feature type="chain" id="PRO_5043050806" evidence="1">
    <location>
        <begin position="17"/>
        <end position="76"/>
    </location>
</feature>
<evidence type="ECO:0000313" key="2">
    <source>
        <dbReference type="EMBL" id="KAK4562817.1"/>
    </source>
</evidence>
<gene>
    <name evidence="2" type="ORF">RGQ29_005347</name>
</gene>
<evidence type="ECO:0000256" key="1">
    <source>
        <dbReference type="SAM" id="SignalP"/>
    </source>
</evidence>
<protein>
    <submittedName>
        <fullName evidence="2">Uncharacterized protein</fullName>
    </submittedName>
</protein>
<name>A0AAN7I2G8_QUERU</name>
<dbReference type="Proteomes" id="UP001324115">
    <property type="component" value="Unassembled WGS sequence"/>
</dbReference>
<proteinExistence type="predicted"/>
<dbReference type="AlphaFoldDB" id="A0AAN7I2G8"/>
<evidence type="ECO:0000313" key="3">
    <source>
        <dbReference type="Proteomes" id="UP001324115"/>
    </source>
</evidence>
<accession>A0AAN7I2G8</accession>
<keyword evidence="1" id="KW-0732">Signal</keyword>
<organism evidence="2 3">
    <name type="scientific">Quercus rubra</name>
    <name type="common">Northern red oak</name>
    <name type="synonym">Quercus borealis</name>
    <dbReference type="NCBI Taxonomy" id="3512"/>
    <lineage>
        <taxon>Eukaryota</taxon>
        <taxon>Viridiplantae</taxon>
        <taxon>Streptophyta</taxon>
        <taxon>Embryophyta</taxon>
        <taxon>Tracheophyta</taxon>
        <taxon>Spermatophyta</taxon>
        <taxon>Magnoliopsida</taxon>
        <taxon>eudicotyledons</taxon>
        <taxon>Gunneridae</taxon>
        <taxon>Pentapetalae</taxon>
        <taxon>rosids</taxon>
        <taxon>fabids</taxon>
        <taxon>Fagales</taxon>
        <taxon>Fagaceae</taxon>
        <taxon>Quercus</taxon>
    </lineage>
</organism>
<dbReference type="EMBL" id="JAXUIC010000011">
    <property type="protein sequence ID" value="KAK4562817.1"/>
    <property type="molecule type" value="Genomic_DNA"/>
</dbReference>
<keyword evidence="3" id="KW-1185">Reference proteome</keyword>